<dbReference type="InterPro" id="IPR001138">
    <property type="entry name" value="Zn2Cys6_DnaBD"/>
</dbReference>
<keyword evidence="5" id="KW-0539">Nucleus</keyword>
<feature type="region of interest" description="Disordered" evidence="6">
    <location>
        <begin position="103"/>
        <end position="140"/>
    </location>
</feature>
<accession>A0AA39ZMA6</accession>
<evidence type="ECO:0000313" key="8">
    <source>
        <dbReference type="EMBL" id="KAK0673610.1"/>
    </source>
</evidence>
<comment type="caution">
    <text evidence="8">The sequence shown here is derived from an EMBL/GenBank/DDBJ whole genome shotgun (WGS) entry which is preliminary data.</text>
</comment>
<dbReference type="AlphaFoldDB" id="A0AA39ZMA6"/>
<keyword evidence="9" id="KW-1185">Reference proteome</keyword>
<keyword evidence="3" id="KW-0238">DNA-binding</keyword>
<sequence length="457" mass="50590">MDSSSVEMEGLPKVSVARYACESCKKRKTKCSRELPKCAACKPWPGPCNYARQFPDSMAASSSATLEPASTFVSSSLPDRLDRIEATLQTLTAAVTKLLAVAEAKNPPEPNPKPELTQTAKPDETDRSSPSKTTATIIPPAISSLDEAKAHLGNIPPSHDHNDHNLALQNLNDLTHTLTSFRLDMSLDLTPHDEGGKDGKGEGGTEGEVGGVGEGDEVKREKVMRLYEFTVRFRYLHILIILTKDSPRDEGLRVESARQAIGILPMTISGWDPVYNGVIWHLLYYPFTPFFVIFGHVVTNPGAPTLPSDLRLLETVVEYIIALQPLLTLLKDLTAKLQKTAEIFLRLARRHVAETTGSLPLPLSQTMQDDIQMPGFPLGQDQTEPLQYQPETIPNHQDFSLDGIDIDRFLSWVPQPMGFPSEIDFGVADGLTGEEQQQNRGTKRPFEATFDWFSWEN</sequence>
<dbReference type="SUPFAM" id="SSF57701">
    <property type="entry name" value="Zn2/Cys6 DNA-binding domain"/>
    <property type="match status" value="1"/>
</dbReference>
<dbReference type="PANTHER" id="PTHR46910">
    <property type="entry name" value="TRANSCRIPTION FACTOR PDR1"/>
    <property type="match status" value="1"/>
</dbReference>
<feature type="compositionally biased region" description="Basic and acidic residues" evidence="6">
    <location>
        <begin position="190"/>
        <end position="203"/>
    </location>
</feature>
<keyword evidence="4" id="KW-0804">Transcription</keyword>
<evidence type="ECO:0000256" key="6">
    <source>
        <dbReference type="SAM" id="MobiDB-lite"/>
    </source>
</evidence>
<dbReference type="PANTHER" id="PTHR46910:SF37">
    <property type="entry name" value="ZN(II)2CYS6 TRANSCRIPTION FACTOR (EUROFUNG)"/>
    <property type="match status" value="1"/>
</dbReference>
<evidence type="ECO:0000259" key="7">
    <source>
        <dbReference type="PROSITE" id="PS50048"/>
    </source>
</evidence>
<name>A0AA39ZMA6_9PEZI</name>
<gene>
    <name evidence="8" type="ORF">QBC41DRAFT_392829</name>
</gene>
<evidence type="ECO:0000256" key="1">
    <source>
        <dbReference type="ARBA" id="ARBA00004123"/>
    </source>
</evidence>
<dbReference type="Gene3D" id="4.10.240.10">
    <property type="entry name" value="Zn(2)-C6 fungal-type DNA-binding domain"/>
    <property type="match status" value="1"/>
</dbReference>
<dbReference type="EMBL" id="JAULSY010000005">
    <property type="protein sequence ID" value="KAK0673610.1"/>
    <property type="molecule type" value="Genomic_DNA"/>
</dbReference>
<organism evidence="8 9">
    <name type="scientific">Cercophora samala</name>
    <dbReference type="NCBI Taxonomy" id="330535"/>
    <lineage>
        <taxon>Eukaryota</taxon>
        <taxon>Fungi</taxon>
        <taxon>Dikarya</taxon>
        <taxon>Ascomycota</taxon>
        <taxon>Pezizomycotina</taxon>
        <taxon>Sordariomycetes</taxon>
        <taxon>Sordariomycetidae</taxon>
        <taxon>Sordariales</taxon>
        <taxon>Lasiosphaeriaceae</taxon>
        <taxon>Cercophora</taxon>
    </lineage>
</organism>
<evidence type="ECO:0000256" key="4">
    <source>
        <dbReference type="ARBA" id="ARBA00023163"/>
    </source>
</evidence>
<evidence type="ECO:0000256" key="2">
    <source>
        <dbReference type="ARBA" id="ARBA00023015"/>
    </source>
</evidence>
<dbReference type="GO" id="GO:0000981">
    <property type="term" value="F:DNA-binding transcription factor activity, RNA polymerase II-specific"/>
    <property type="evidence" value="ECO:0007669"/>
    <property type="project" value="InterPro"/>
</dbReference>
<evidence type="ECO:0000313" key="9">
    <source>
        <dbReference type="Proteomes" id="UP001174997"/>
    </source>
</evidence>
<dbReference type="Proteomes" id="UP001174997">
    <property type="component" value="Unassembled WGS sequence"/>
</dbReference>
<keyword evidence="2" id="KW-0805">Transcription regulation</keyword>
<evidence type="ECO:0000256" key="3">
    <source>
        <dbReference type="ARBA" id="ARBA00023125"/>
    </source>
</evidence>
<reference evidence="8" key="1">
    <citation type="submission" date="2023-06" db="EMBL/GenBank/DDBJ databases">
        <title>Genome-scale phylogeny and comparative genomics of the fungal order Sordariales.</title>
        <authorList>
            <consortium name="Lawrence Berkeley National Laboratory"/>
            <person name="Hensen N."/>
            <person name="Bonometti L."/>
            <person name="Westerberg I."/>
            <person name="Brannstrom I.O."/>
            <person name="Guillou S."/>
            <person name="Cros-Aarteil S."/>
            <person name="Calhoun S."/>
            <person name="Haridas S."/>
            <person name="Kuo A."/>
            <person name="Mondo S."/>
            <person name="Pangilinan J."/>
            <person name="Riley R."/>
            <person name="Labutti K."/>
            <person name="Andreopoulos B."/>
            <person name="Lipzen A."/>
            <person name="Chen C."/>
            <person name="Yanf M."/>
            <person name="Daum C."/>
            <person name="Ng V."/>
            <person name="Clum A."/>
            <person name="Steindorff A."/>
            <person name="Ohm R."/>
            <person name="Martin F."/>
            <person name="Silar P."/>
            <person name="Natvig D."/>
            <person name="Lalanne C."/>
            <person name="Gautier V."/>
            <person name="Ament-Velasquez S.L."/>
            <person name="Kruys A."/>
            <person name="Hutchinson M.I."/>
            <person name="Powell A.J."/>
            <person name="Barry K."/>
            <person name="Miller A.N."/>
            <person name="Grigoriev I.V."/>
            <person name="Debuchy R."/>
            <person name="Gladieux P."/>
            <person name="Thoren M.H."/>
            <person name="Johannesson H."/>
        </authorList>
    </citation>
    <scope>NUCLEOTIDE SEQUENCE</scope>
    <source>
        <strain evidence="8">CBS 307.81</strain>
    </source>
</reference>
<feature type="compositionally biased region" description="Gly residues" evidence="6">
    <location>
        <begin position="204"/>
        <end position="213"/>
    </location>
</feature>
<dbReference type="CDD" id="cd00067">
    <property type="entry name" value="GAL4"/>
    <property type="match status" value="1"/>
</dbReference>
<evidence type="ECO:0000256" key="5">
    <source>
        <dbReference type="ARBA" id="ARBA00023242"/>
    </source>
</evidence>
<dbReference type="GO" id="GO:0005634">
    <property type="term" value="C:nucleus"/>
    <property type="evidence" value="ECO:0007669"/>
    <property type="project" value="UniProtKB-SubCell"/>
</dbReference>
<feature type="region of interest" description="Disordered" evidence="6">
    <location>
        <begin position="189"/>
        <end position="213"/>
    </location>
</feature>
<dbReference type="SMART" id="SM00066">
    <property type="entry name" value="GAL4"/>
    <property type="match status" value="1"/>
</dbReference>
<proteinExistence type="predicted"/>
<comment type="subcellular location">
    <subcellularLocation>
        <location evidence="1">Nucleus</location>
    </subcellularLocation>
</comment>
<feature type="domain" description="Zn(2)-C6 fungal-type" evidence="7">
    <location>
        <begin position="20"/>
        <end position="50"/>
    </location>
</feature>
<dbReference type="Pfam" id="PF00172">
    <property type="entry name" value="Zn_clus"/>
    <property type="match status" value="1"/>
</dbReference>
<dbReference type="PROSITE" id="PS50048">
    <property type="entry name" value="ZN2_CY6_FUNGAL_2"/>
    <property type="match status" value="1"/>
</dbReference>
<protein>
    <recommendedName>
        <fullName evidence="7">Zn(2)-C6 fungal-type domain-containing protein</fullName>
    </recommendedName>
</protein>
<dbReference type="InterPro" id="IPR036864">
    <property type="entry name" value="Zn2-C6_fun-type_DNA-bd_sf"/>
</dbReference>
<dbReference type="GO" id="GO:0008270">
    <property type="term" value="F:zinc ion binding"/>
    <property type="evidence" value="ECO:0007669"/>
    <property type="project" value="InterPro"/>
</dbReference>
<dbReference type="GO" id="GO:0003677">
    <property type="term" value="F:DNA binding"/>
    <property type="evidence" value="ECO:0007669"/>
    <property type="project" value="UniProtKB-KW"/>
</dbReference>
<dbReference type="InterPro" id="IPR050987">
    <property type="entry name" value="AtrR-like"/>
</dbReference>